<reference evidence="4 5" key="1">
    <citation type="journal article" date="2021" name="Sci. Rep.">
        <title>Chromosome anchoring in Senegalese sole (Solea senegalensis) reveals sex-associated markers and genome rearrangements in flatfish.</title>
        <authorList>
            <person name="Guerrero-Cozar I."/>
            <person name="Gomez-Garrido J."/>
            <person name="Berbel C."/>
            <person name="Martinez-Blanch J.F."/>
            <person name="Alioto T."/>
            <person name="Claros M.G."/>
            <person name="Gagnaire P.A."/>
            <person name="Manchado M."/>
        </authorList>
    </citation>
    <scope>NUCLEOTIDE SEQUENCE [LARGE SCALE GENOMIC DNA]</scope>
    <source>
        <strain evidence="4">Sse05_10M</strain>
    </source>
</reference>
<keyword evidence="5" id="KW-1185">Reference proteome</keyword>
<dbReference type="PANTHER" id="PTHR15715:SF21">
    <property type="entry name" value="TRAF3-INTERACTING JNK-ACTIVATING MODULATOR"/>
    <property type="match status" value="1"/>
</dbReference>
<gene>
    <name evidence="4" type="ORF">JOB18_018682</name>
</gene>
<evidence type="ECO:0000256" key="3">
    <source>
        <dbReference type="SAM" id="Phobius"/>
    </source>
</evidence>
<feature type="coiled-coil region" evidence="1">
    <location>
        <begin position="314"/>
        <end position="390"/>
    </location>
</feature>
<organism evidence="4 5">
    <name type="scientific">Solea senegalensis</name>
    <name type="common">Senegalese sole</name>
    <dbReference type="NCBI Taxonomy" id="28829"/>
    <lineage>
        <taxon>Eukaryota</taxon>
        <taxon>Metazoa</taxon>
        <taxon>Chordata</taxon>
        <taxon>Craniata</taxon>
        <taxon>Vertebrata</taxon>
        <taxon>Euteleostomi</taxon>
        <taxon>Actinopterygii</taxon>
        <taxon>Neopterygii</taxon>
        <taxon>Teleostei</taxon>
        <taxon>Neoteleostei</taxon>
        <taxon>Acanthomorphata</taxon>
        <taxon>Carangaria</taxon>
        <taxon>Pleuronectiformes</taxon>
        <taxon>Pleuronectoidei</taxon>
        <taxon>Soleidae</taxon>
        <taxon>Solea</taxon>
    </lineage>
</organism>
<evidence type="ECO:0000313" key="4">
    <source>
        <dbReference type="EMBL" id="KAG7519918.1"/>
    </source>
</evidence>
<keyword evidence="3" id="KW-0472">Membrane</keyword>
<reference evidence="4" key="2">
    <citation type="submission" date="2021-03" db="EMBL/GenBank/DDBJ databases">
        <authorList>
            <person name="Guerrero-Cozar I."/>
            <person name="Gomez-Garrido J."/>
            <person name="Berbel C."/>
            <person name="Martinez-Blanch J.F."/>
            <person name="Alioto T."/>
            <person name="Claros M.G."/>
            <person name="Gagnaire P.A."/>
            <person name="Manchado M."/>
        </authorList>
    </citation>
    <scope>NUCLEOTIDE SEQUENCE</scope>
    <source>
        <strain evidence="4">Sse05_10M</strain>
        <tissue evidence="4">Blood</tissue>
    </source>
</reference>
<evidence type="ECO:0008006" key="6">
    <source>
        <dbReference type="Google" id="ProtNLM"/>
    </source>
</evidence>
<sequence>MDTLTGVQLCPVKDFDQRVEMRAEKREHMRGRNNVTSCRSPRVEFDTKLIQNEQKDKRQLEYLRRRSLSPELCGLKSTRTNTSPKTMKQHSLKYQNTNIHKIPSNVHKKTIVSSNSSITDGPSTSTWASLWSEPVTLVRQDKDCSKKQASTSTPEIKESSQHTKKRENSVKVQKSSIKTIFQTESLHQKFATQAKYVPPKNPVREAGVQTVSGLVTVKESDVQQLAEYLQEALWREEAMKKKLVGLQESMSDLVNSSNKIWTARCSEDLLRNKIGALEAQLHVCLKFPKDGVKKLMVQMEKQKLIYEEKALVALQRATQEKTEALSKAETLQESLISAKAAALKWQSLYEELKLSCDQLRENQRLSNEQLQQLLSQVELFRAREDELRDEVVSLRQVNTELQYNMCVLEEDNLLSKEEIQNLRDGDCKSQEIQDRLTSQETETQLRKNSQMEEQLRHTQEKLRLKESECEELQTELHAVEQECQSSQARLSQCREELRQISHRRKRLMPCGSWRKVCVFLLLLVAVAGVIMMWMWHPPFREQVEDLYSDIETRIQDYLLEMATPEHSGCFRPI</sequence>
<evidence type="ECO:0000313" key="5">
    <source>
        <dbReference type="Proteomes" id="UP000693946"/>
    </source>
</evidence>
<dbReference type="CDD" id="cd21912">
    <property type="entry name" value="CC1_T3JAM"/>
    <property type="match status" value="1"/>
</dbReference>
<keyword evidence="1" id="KW-0175">Coiled coil</keyword>
<feature type="compositionally biased region" description="Basic and acidic residues" evidence="2">
    <location>
        <begin position="155"/>
        <end position="169"/>
    </location>
</feature>
<dbReference type="PANTHER" id="PTHR15715">
    <property type="entry name" value="CENTROSOMAL PROTEIN OF 170 KDA"/>
    <property type="match status" value="1"/>
</dbReference>
<evidence type="ECO:0000256" key="1">
    <source>
        <dbReference type="SAM" id="Coils"/>
    </source>
</evidence>
<dbReference type="Proteomes" id="UP000693946">
    <property type="component" value="Linkage Group LG11"/>
</dbReference>
<dbReference type="InterPro" id="IPR051176">
    <property type="entry name" value="Cent_Immune-Sig_Mod"/>
</dbReference>
<proteinExistence type="predicted"/>
<comment type="caution">
    <text evidence="4">The sequence shown here is derived from an EMBL/GenBank/DDBJ whole genome shotgun (WGS) entry which is preliminary data.</text>
</comment>
<keyword evidence="3" id="KW-0812">Transmembrane</keyword>
<feature type="transmembrane region" description="Helical" evidence="3">
    <location>
        <begin position="513"/>
        <end position="535"/>
    </location>
</feature>
<dbReference type="EMBL" id="JAGKHQ010000003">
    <property type="protein sequence ID" value="KAG7519917.1"/>
    <property type="molecule type" value="Genomic_DNA"/>
</dbReference>
<keyword evidence="3" id="KW-1133">Transmembrane helix</keyword>
<dbReference type="AlphaFoldDB" id="A0AAV6SQV7"/>
<accession>A0AAV6SQV7</accession>
<evidence type="ECO:0000256" key="2">
    <source>
        <dbReference type="SAM" id="MobiDB-lite"/>
    </source>
</evidence>
<dbReference type="EMBL" id="JAGKHQ010000003">
    <property type="protein sequence ID" value="KAG7519918.1"/>
    <property type="molecule type" value="Genomic_DNA"/>
</dbReference>
<name>A0AAV6SQV7_SOLSE</name>
<feature type="coiled-coil region" evidence="1">
    <location>
        <begin position="448"/>
        <end position="496"/>
    </location>
</feature>
<protein>
    <recommendedName>
        <fullName evidence="6">TRAF3 interacting protein 3</fullName>
    </recommendedName>
</protein>
<feature type="region of interest" description="Disordered" evidence="2">
    <location>
        <begin position="141"/>
        <end position="171"/>
    </location>
</feature>